<evidence type="ECO:0000259" key="1">
    <source>
        <dbReference type="Pfam" id="PF12697"/>
    </source>
</evidence>
<dbReference type="EMBL" id="WJXB01000006">
    <property type="protein sequence ID" value="MRN54728.1"/>
    <property type="molecule type" value="Genomic_DNA"/>
</dbReference>
<evidence type="ECO:0000313" key="3">
    <source>
        <dbReference type="Proteomes" id="UP000463051"/>
    </source>
</evidence>
<dbReference type="InterPro" id="IPR029058">
    <property type="entry name" value="AB_hydrolase_fold"/>
</dbReference>
<sequence>MQLGSGATANAADSSLPVIQTLSTQYDISPNRVFYNASTRYIQIDGEDVLKPNTIKNGRAYAPSESIAAAVAKAQTQQPLTFVLIHGAWADASFWDKTAAELRKAGHTVYAPEYAGHGTLYDPNVTHEQIVTSVVDYIKSKKLTNIVLVGHSFGGTIIQKVAEQIPERIHRLVFFDAFVPLDGQSVVDQAPGLEAGFGHLREASGNNTLPLPFSMFRDSFVNTASLSLAKEIYQNAKPEPAGPLFEKLDLKTFYTLELPKSYLYLTSDTALPQGSYGWNPTQASHLGQFRLITGEGDHMTTAFAAPKYLEEKLYEASRD</sequence>
<dbReference type="AlphaFoldDB" id="A0A7X2L301"/>
<dbReference type="Pfam" id="PF12697">
    <property type="entry name" value="Abhydrolase_6"/>
    <property type="match status" value="1"/>
</dbReference>
<comment type="caution">
    <text evidence="2">The sequence shown here is derived from an EMBL/GenBank/DDBJ whole genome shotgun (WGS) entry which is preliminary data.</text>
</comment>
<accession>A0A7X2L301</accession>
<keyword evidence="3" id="KW-1185">Reference proteome</keyword>
<dbReference type="InterPro" id="IPR052897">
    <property type="entry name" value="Sec-Metab_Biosynth_Hydrolase"/>
</dbReference>
<proteinExistence type="predicted"/>
<name>A0A7X2L301_9BACL</name>
<reference evidence="2 3" key="1">
    <citation type="submission" date="2019-11" db="EMBL/GenBank/DDBJ databases">
        <title>Paenibacillus monticola sp. nov., a novel PGPR strain isolated from mountain sample in China.</title>
        <authorList>
            <person name="Zhao Q."/>
            <person name="Li H.-P."/>
            <person name="Zhang J.-L."/>
        </authorList>
    </citation>
    <scope>NUCLEOTIDE SEQUENCE [LARGE SCALE GENOMIC DNA]</scope>
    <source>
        <strain evidence="2 3">LC-T2</strain>
    </source>
</reference>
<evidence type="ECO:0000313" key="2">
    <source>
        <dbReference type="EMBL" id="MRN54728.1"/>
    </source>
</evidence>
<dbReference type="Gene3D" id="3.40.50.1820">
    <property type="entry name" value="alpha/beta hydrolase"/>
    <property type="match status" value="1"/>
</dbReference>
<feature type="domain" description="AB hydrolase-1" evidence="1">
    <location>
        <begin position="82"/>
        <end position="244"/>
    </location>
</feature>
<dbReference type="Proteomes" id="UP000463051">
    <property type="component" value="Unassembled WGS sequence"/>
</dbReference>
<organism evidence="2 3">
    <name type="scientific">Paenibacillus monticola</name>
    <dbReference type="NCBI Taxonomy" id="2666075"/>
    <lineage>
        <taxon>Bacteria</taxon>
        <taxon>Bacillati</taxon>
        <taxon>Bacillota</taxon>
        <taxon>Bacilli</taxon>
        <taxon>Bacillales</taxon>
        <taxon>Paenibacillaceae</taxon>
        <taxon>Paenibacillus</taxon>
    </lineage>
</organism>
<dbReference type="PANTHER" id="PTHR37017:SF11">
    <property type="entry name" value="ESTERASE_LIPASE_THIOESTERASE DOMAIN-CONTAINING PROTEIN"/>
    <property type="match status" value="1"/>
</dbReference>
<gene>
    <name evidence="2" type="ORF">GJB61_17230</name>
</gene>
<dbReference type="InterPro" id="IPR000073">
    <property type="entry name" value="AB_hydrolase_1"/>
</dbReference>
<dbReference type="GO" id="GO:0016787">
    <property type="term" value="F:hydrolase activity"/>
    <property type="evidence" value="ECO:0007669"/>
    <property type="project" value="UniProtKB-KW"/>
</dbReference>
<protein>
    <submittedName>
        <fullName evidence="2">Alpha/beta fold hydrolase</fullName>
    </submittedName>
</protein>
<dbReference type="PANTHER" id="PTHR37017">
    <property type="entry name" value="AB HYDROLASE-1 DOMAIN-CONTAINING PROTEIN-RELATED"/>
    <property type="match status" value="1"/>
</dbReference>
<keyword evidence="2" id="KW-0378">Hydrolase</keyword>
<dbReference type="SUPFAM" id="SSF53474">
    <property type="entry name" value="alpha/beta-Hydrolases"/>
    <property type="match status" value="1"/>
</dbReference>